<dbReference type="KEGG" id="sper:EW093_09335"/>
<dbReference type="AlphaFoldDB" id="A0A5C1QCV9"/>
<keyword evidence="2" id="KW-1185">Reference proteome</keyword>
<proteinExistence type="predicted"/>
<dbReference type="Proteomes" id="UP000323824">
    <property type="component" value="Chromosome"/>
</dbReference>
<dbReference type="EMBL" id="CP035807">
    <property type="protein sequence ID" value="QEN04900.1"/>
    <property type="molecule type" value="Genomic_DNA"/>
</dbReference>
<protein>
    <submittedName>
        <fullName evidence="1">Uncharacterized protein</fullName>
    </submittedName>
</protein>
<sequence>MNKLLIYFILIIHLLSCGGSKDISTKYTGDYVAIDSHNRELFYGVNILKNRVFKLWYLEKTGEIEERSIILRELNIENKFRYNFSTERFPTWTYTYFDKKSPIKVIFSEFRNGEVKISLRIESNSEFKNRLDLFQQESIIIPVDQKWSRPMLLNFEDTDFYNTNDKRFLKFNTVSNKYYSFSGYVENQYYTKNDLFYTGYDTISDLEGVGKYSWTETNIINTTLKNIKIELETEITRGDKRPNKYSYNIKDKIEFNGKVESYSYEDKERKVLLIKVKKSEGEIDD</sequence>
<name>A0A5C1QCV9_9SPIO</name>
<reference evidence="1 2" key="1">
    <citation type="submission" date="2019-02" db="EMBL/GenBank/DDBJ databases">
        <authorList>
            <person name="Fomenkov A."/>
            <person name="Dubinina G."/>
            <person name="Grabovich M."/>
            <person name="Vincze T."/>
            <person name="Roberts R.J."/>
        </authorList>
    </citation>
    <scope>NUCLEOTIDE SEQUENCE [LARGE SCALE GENOMIC DNA]</scope>
    <source>
        <strain evidence="1 2">P</strain>
    </source>
</reference>
<organism evidence="1 2">
    <name type="scientific">Thiospirochaeta perfilievii</name>
    <dbReference type="NCBI Taxonomy" id="252967"/>
    <lineage>
        <taxon>Bacteria</taxon>
        <taxon>Pseudomonadati</taxon>
        <taxon>Spirochaetota</taxon>
        <taxon>Spirochaetia</taxon>
        <taxon>Spirochaetales</taxon>
        <taxon>Spirochaetaceae</taxon>
        <taxon>Thiospirochaeta</taxon>
    </lineage>
</organism>
<dbReference type="RefSeq" id="WP_149568141.1">
    <property type="nucleotide sequence ID" value="NZ_CP035807.1"/>
</dbReference>
<evidence type="ECO:0000313" key="1">
    <source>
        <dbReference type="EMBL" id="QEN04900.1"/>
    </source>
</evidence>
<reference evidence="1 2" key="2">
    <citation type="submission" date="2019-09" db="EMBL/GenBank/DDBJ databases">
        <title>Complete Genome Sequence and Methylome Analysis of free living Spirochaetas.</title>
        <authorList>
            <person name="Leshcheva N."/>
            <person name="Mikheeva N."/>
        </authorList>
    </citation>
    <scope>NUCLEOTIDE SEQUENCE [LARGE SCALE GENOMIC DNA]</scope>
    <source>
        <strain evidence="1 2">P</strain>
    </source>
</reference>
<evidence type="ECO:0000313" key="2">
    <source>
        <dbReference type="Proteomes" id="UP000323824"/>
    </source>
</evidence>
<gene>
    <name evidence="1" type="ORF">EW093_09335</name>
</gene>
<accession>A0A5C1QCV9</accession>